<evidence type="ECO:0000313" key="1">
    <source>
        <dbReference type="EMBL" id="QBD74743.1"/>
    </source>
</evidence>
<reference evidence="1 2" key="1">
    <citation type="submission" date="2019-01" db="EMBL/GenBank/DDBJ databases">
        <title>Ktedonosporobacter rubrisoli SCAWS-G2.</title>
        <authorList>
            <person name="Huang Y."/>
            <person name="Yan B."/>
        </authorList>
    </citation>
    <scope>NUCLEOTIDE SEQUENCE [LARGE SCALE GENOMIC DNA]</scope>
    <source>
        <strain evidence="1 2">SCAWS-G2</strain>
    </source>
</reference>
<evidence type="ECO:0008006" key="3">
    <source>
        <dbReference type="Google" id="ProtNLM"/>
    </source>
</evidence>
<dbReference type="AlphaFoldDB" id="A0A4P6JIE4"/>
<sequence>MFIQRAVSAHLVERFIFNFCIRPEVLASYIPVSFLYPQVLYGWSVVSFCLLKLEHVMLTPLPSSLGLTTVSCAYRCGVIDDSQLEATPSVYIPARYTDRALLSTLGPLIFASPLYYVRVSLQQKGSATKILVRHLDGRLLFSALVRRAMQPTIINSQVFASLDAFASFIMHGTSSYTPTLHKKSLARVDLAKDDTVYEVLSASVEYNGLERQWPLGELILDSAVRATGGCYKWTYCGCFEDIF</sequence>
<dbReference type="RefSeq" id="WP_129885342.1">
    <property type="nucleotide sequence ID" value="NZ_CP035758.1"/>
</dbReference>
<protein>
    <recommendedName>
        <fullName evidence="3">DUF2071 domain-containing protein</fullName>
    </recommendedName>
</protein>
<name>A0A4P6JIE4_KTERU</name>
<organism evidence="1 2">
    <name type="scientific">Ktedonosporobacter rubrisoli</name>
    <dbReference type="NCBI Taxonomy" id="2509675"/>
    <lineage>
        <taxon>Bacteria</taxon>
        <taxon>Bacillati</taxon>
        <taxon>Chloroflexota</taxon>
        <taxon>Ktedonobacteria</taxon>
        <taxon>Ktedonobacterales</taxon>
        <taxon>Ktedonosporobacteraceae</taxon>
        <taxon>Ktedonosporobacter</taxon>
    </lineage>
</organism>
<dbReference type="KEGG" id="kbs:EPA93_01545"/>
<dbReference type="EMBL" id="CP035758">
    <property type="protein sequence ID" value="QBD74743.1"/>
    <property type="molecule type" value="Genomic_DNA"/>
</dbReference>
<gene>
    <name evidence="1" type="ORF">EPA93_01545</name>
</gene>
<dbReference type="OrthoDB" id="5196430at2"/>
<evidence type="ECO:0000313" key="2">
    <source>
        <dbReference type="Proteomes" id="UP000290365"/>
    </source>
</evidence>
<accession>A0A4P6JIE4</accession>
<keyword evidence="2" id="KW-1185">Reference proteome</keyword>
<dbReference type="Proteomes" id="UP000290365">
    <property type="component" value="Chromosome"/>
</dbReference>
<proteinExistence type="predicted"/>